<keyword evidence="2" id="KW-1133">Transmembrane helix</keyword>
<feature type="transmembrane region" description="Helical" evidence="2">
    <location>
        <begin position="40"/>
        <end position="59"/>
    </location>
</feature>
<sequence>MDSNLSSYFAGGMVEIAALTTLIGSSTAASLVLGNRGGAGLAWAAMSAFGILSIVKECIAGASPDWLRATLGVRDAVADGALGLRLDLRSKYKSRQDLARRDLGRAEGVAVMVPLAAREETRPSSAWTGKKRLSAMVDVYAFDRFVASPLESVLTSPEGSLPTVYIFVRDPTFRPVRRGDWIALGLAGAKAAEVYALWRLGTTPLCWVAAIPCMWFTLTAVVLQCLHSTRGYLTDNAPQAEIDSLSGELPTAKIPGGSKKILLRMPENFRRSVLWKVTWGVGAIVCLASLLATYVLLSREDANTFFAWLGFQLFWLAARLVFYHVMEGTDDVRFPGLVGQEWDKLSPDHKPRALGLLWALAAYQTHMHPRGSYSYVEDMQSLDKIDSLLPALKGEYCKMLPALPSAHQLVTVVLHGVLGDTLLSSATWLAAGSKIGGMDVYDSVVVVMEVAGSRVAVPGVRVLSGTSLQAEIAKIVSDPEAAGSRFRHSKGLPNAGTGIFWAYWIPCADGRWLQFQTEDMKVLGRRQAMVVTDGEVSKRLNEPDMNDYSAPPASVTPQDPNFGQVGARPVTP</sequence>
<dbReference type="InParanoid" id="A0A1J7IKH7"/>
<evidence type="ECO:0000256" key="2">
    <source>
        <dbReference type="SAM" id="Phobius"/>
    </source>
</evidence>
<protein>
    <submittedName>
        <fullName evidence="3">Uncharacterized protein</fullName>
    </submittedName>
</protein>
<reference evidence="3 4" key="1">
    <citation type="submission" date="2016-10" db="EMBL/GenBank/DDBJ databases">
        <title>Draft genome sequence of Coniochaeta ligniaria NRRL30616, a lignocellulolytic fungus for bioabatement of inhibitors in plant biomass hydrolysates.</title>
        <authorList>
            <consortium name="DOE Joint Genome Institute"/>
            <person name="Jimenez D.J."/>
            <person name="Hector R.E."/>
            <person name="Riley R."/>
            <person name="Sun H."/>
            <person name="Grigoriev I.V."/>
            <person name="Van Elsas J.D."/>
            <person name="Nichols N.N."/>
        </authorList>
    </citation>
    <scope>NUCLEOTIDE SEQUENCE [LARGE SCALE GENOMIC DNA]</scope>
    <source>
        <strain evidence="3 4">NRRL 30616</strain>
    </source>
</reference>
<evidence type="ECO:0000313" key="4">
    <source>
        <dbReference type="Proteomes" id="UP000182658"/>
    </source>
</evidence>
<keyword evidence="4" id="KW-1185">Reference proteome</keyword>
<evidence type="ECO:0000256" key="1">
    <source>
        <dbReference type="SAM" id="MobiDB-lite"/>
    </source>
</evidence>
<feature type="transmembrane region" description="Helical" evidence="2">
    <location>
        <begin position="303"/>
        <end position="323"/>
    </location>
</feature>
<feature type="transmembrane region" description="Helical" evidence="2">
    <location>
        <begin position="273"/>
        <end position="297"/>
    </location>
</feature>
<evidence type="ECO:0000313" key="3">
    <source>
        <dbReference type="EMBL" id="OIW27787.1"/>
    </source>
</evidence>
<organism evidence="3 4">
    <name type="scientific">Coniochaeta ligniaria NRRL 30616</name>
    <dbReference type="NCBI Taxonomy" id="1408157"/>
    <lineage>
        <taxon>Eukaryota</taxon>
        <taxon>Fungi</taxon>
        <taxon>Dikarya</taxon>
        <taxon>Ascomycota</taxon>
        <taxon>Pezizomycotina</taxon>
        <taxon>Sordariomycetes</taxon>
        <taxon>Sordariomycetidae</taxon>
        <taxon>Coniochaetales</taxon>
        <taxon>Coniochaetaceae</taxon>
        <taxon>Coniochaeta</taxon>
    </lineage>
</organism>
<name>A0A1J7IKH7_9PEZI</name>
<dbReference type="Proteomes" id="UP000182658">
    <property type="component" value="Unassembled WGS sequence"/>
</dbReference>
<keyword evidence="2" id="KW-0472">Membrane</keyword>
<proteinExistence type="predicted"/>
<accession>A0A1J7IKH7</accession>
<feature type="region of interest" description="Disordered" evidence="1">
    <location>
        <begin position="537"/>
        <end position="572"/>
    </location>
</feature>
<dbReference type="AlphaFoldDB" id="A0A1J7IKH7"/>
<dbReference type="OrthoDB" id="5200899at2759"/>
<dbReference type="EMBL" id="KV875099">
    <property type="protein sequence ID" value="OIW27787.1"/>
    <property type="molecule type" value="Genomic_DNA"/>
</dbReference>
<gene>
    <name evidence="3" type="ORF">CONLIGDRAFT_716202</name>
</gene>
<keyword evidence="2" id="KW-0812">Transmembrane</keyword>
<feature type="transmembrane region" description="Helical" evidence="2">
    <location>
        <begin position="207"/>
        <end position="226"/>
    </location>
</feature>
<feature type="transmembrane region" description="Helical" evidence="2">
    <location>
        <begin position="12"/>
        <end position="34"/>
    </location>
</feature>